<name>A0AAE1Y4P5_9LAMI</name>
<comment type="caution">
    <text evidence="2">The sequence shown here is derived from an EMBL/GenBank/DDBJ whole genome shotgun (WGS) entry which is preliminary data.</text>
</comment>
<feature type="compositionally biased region" description="Basic residues" evidence="1">
    <location>
        <begin position="31"/>
        <end position="40"/>
    </location>
</feature>
<protein>
    <submittedName>
        <fullName evidence="2">Uncharacterized protein</fullName>
    </submittedName>
</protein>
<keyword evidence="3" id="KW-1185">Reference proteome</keyword>
<feature type="compositionally biased region" description="Low complexity" evidence="1">
    <location>
        <begin position="41"/>
        <end position="51"/>
    </location>
</feature>
<dbReference type="Proteomes" id="UP001293254">
    <property type="component" value="Unassembled WGS sequence"/>
</dbReference>
<sequence>MDCGYTTSDWTSSGSFFSSPPPPTRSLPQKTRGKMTRRTRASSSKEASSSANEIFADSFAVLSSLPLKMSAKSIVKTISLLGLPEGFEILTPKNIKRPTTLPPVV</sequence>
<dbReference type="EMBL" id="JACGWO010000007">
    <property type="protein sequence ID" value="KAK4423412.1"/>
    <property type="molecule type" value="Genomic_DNA"/>
</dbReference>
<reference evidence="2" key="2">
    <citation type="journal article" date="2024" name="Plant">
        <title>Genomic evolution and insights into agronomic trait innovations of Sesamum species.</title>
        <authorList>
            <person name="Miao H."/>
            <person name="Wang L."/>
            <person name="Qu L."/>
            <person name="Liu H."/>
            <person name="Sun Y."/>
            <person name="Le M."/>
            <person name="Wang Q."/>
            <person name="Wei S."/>
            <person name="Zheng Y."/>
            <person name="Lin W."/>
            <person name="Duan Y."/>
            <person name="Cao H."/>
            <person name="Xiong S."/>
            <person name="Wang X."/>
            <person name="Wei L."/>
            <person name="Li C."/>
            <person name="Ma Q."/>
            <person name="Ju M."/>
            <person name="Zhao R."/>
            <person name="Li G."/>
            <person name="Mu C."/>
            <person name="Tian Q."/>
            <person name="Mei H."/>
            <person name="Zhang T."/>
            <person name="Gao T."/>
            <person name="Zhang H."/>
        </authorList>
    </citation>
    <scope>NUCLEOTIDE SEQUENCE</scope>
    <source>
        <strain evidence="2">3651</strain>
    </source>
</reference>
<accession>A0AAE1Y4P5</accession>
<organism evidence="2 3">
    <name type="scientific">Sesamum alatum</name>
    <dbReference type="NCBI Taxonomy" id="300844"/>
    <lineage>
        <taxon>Eukaryota</taxon>
        <taxon>Viridiplantae</taxon>
        <taxon>Streptophyta</taxon>
        <taxon>Embryophyta</taxon>
        <taxon>Tracheophyta</taxon>
        <taxon>Spermatophyta</taxon>
        <taxon>Magnoliopsida</taxon>
        <taxon>eudicotyledons</taxon>
        <taxon>Gunneridae</taxon>
        <taxon>Pentapetalae</taxon>
        <taxon>asterids</taxon>
        <taxon>lamiids</taxon>
        <taxon>Lamiales</taxon>
        <taxon>Pedaliaceae</taxon>
        <taxon>Sesamum</taxon>
    </lineage>
</organism>
<evidence type="ECO:0000256" key="1">
    <source>
        <dbReference type="SAM" id="MobiDB-lite"/>
    </source>
</evidence>
<reference evidence="2" key="1">
    <citation type="submission" date="2020-06" db="EMBL/GenBank/DDBJ databases">
        <authorList>
            <person name="Li T."/>
            <person name="Hu X."/>
            <person name="Zhang T."/>
            <person name="Song X."/>
            <person name="Zhang H."/>
            <person name="Dai N."/>
            <person name="Sheng W."/>
            <person name="Hou X."/>
            <person name="Wei L."/>
        </authorList>
    </citation>
    <scope>NUCLEOTIDE SEQUENCE</scope>
    <source>
        <strain evidence="2">3651</strain>
        <tissue evidence="2">Leaf</tissue>
    </source>
</reference>
<gene>
    <name evidence="2" type="ORF">Salat_1924000</name>
</gene>
<evidence type="ECO:0000313" key="3">
    <source>
        <dbReference type="Proteomes" id="UP001293254"/>
    </source>
</evidence>
<evidence type="ECO:0000313" key="2">
    <source>
        <dbReference type="EMBL" id="KAK4423412.1"/>
    </source>
</evidence>
<proteinExistence type="predicted"/>
<feature type="compositionally biased region" description="Low complexity" evidence="1">
    <location>
        <begin position="1"/>
        <end position="18"/>
    </location>
</feature>
<dbReference type="AlphaFoldDB" id="A0AAE1Y4P5"/>
<feature type="region of interest" description="Disordered" evidence="1">
    <location>
        <begin position="1"/>
        <end position="51"/>
    </location>
</feature>